<reference evidence="2" key="1">
    <citation type="submission" date="2023-08" db="EMBL/GenBank/DDBJ databases">
        <title>A de novo genome assembly of Solanum verrucosum Schlechtendal, a Mexican diploid species geographically isolated from the other diploid A-genome species in potato relatives.</title>
        <authorList>
            <person name="Hosaka K."/>
        </authorList>
    </citation>
    <scope>NUCLEOTIDE SEQUENCE</scope>
    <source>
        <tissue evidence="2">Young leaves</tissue>
    </source>
</reference>
<feature type="non-terminal residue" evidence="2">
    <location>
        <position position="1"/>
    </location>
</feature>
<dbReference type="FunFam" id="3.30.70.270:FF:000020">
    <property type="entry name" value="Transposon Tf2-6 polyprotein-like Protein"/>
    <property type="match status" value="1"/>
</dbReference>
<dbReference type="Pfam" id="PF17919">
    <property type="entry name" value="RT_RNaseH_2"/>
    <property type="match status" value="1"/>
</dbReference>
<dbReference type="PANTHER" id="PTHR34072:SF52">
    <property type="entry name" value="RIBONUCLEASE H"/>
    <property type="match status" value="1"/>
</dbReference>
<feature type="non-terminal residue" evidence="2">
    <location>
        <position position="144"/>
    </location>
</feature>
<organism evidence="2 3">
    <name type="scientific">Solanum verrucosum</name>
    <dbReference type="NCBI Taxonomy" id="315347"/>
    <lineage>
        <taxon>Eukaryota</taxon>
        <taxon>Viridiplantae</taxon>
        <taxon>Streptophyta</taxon>
        <taxon>Embryophyta</taxon>
        <taxon>Tracheophyta</taxon>
        <taxon>Spermatophyta</taxon>
        <taxon>Magnoliopsida</taxon>
        <taxon>eudicotyledons</taxon>
        <taxon>Gunneridae</taxon>
        <taxon>Pentapetalae</taxon>
        <taxon>asterids</taxon>
        <taxon>lamiids</taxon>
        <taxon>Solanales</taxon>
        <taxon>Solanaceae</taxon>
        <taxon>Solanoideae</taxon>
        <taxon>Solaneae</taxon>
        <taxon>Solanum</taxon>
    </lineage>
</organism>
<dbReference type="InterPro" id="IPR043502">
    <property type="entry name" value="DNA/RNA_pol_sf"/>
</dbReference>
<evidence type="ECO:0000313" key="3">
    <source>
        <dbReference type="Proteomes" id="UP001234989"/>
    </source>
</evidence>
<dbReference type="PANTHER" id="PTHR34072">
    <property type="entry name" value="ENZYMATIC POLYPROTEIN-RELATED"/>
    <property type="match status" value="1"/>
</dbReference>
<feature type="domain" description="Reverse transcriptase/retrotransposon-derived protein RNase H-like" evidence="1">
    <location>
        <begin position="36"/>
        <end position="111"/>
    </location>
</feature>
<accession>A0AAF0UI30</accession>
<evidence type="ECO:0000313" key="2">
    <source>
        <dbReference type="EMBL" id="WMV46522.1"/>
    </source>
</evidence>
<proteinExistence type="predicted"/>
<sequence>KSFLGLAGYYRRFVEGFLSIASPLTALTQKKAKLLWSKAFEKSFQELKDRLTSALVLTLLEGTDGFVFYCDASRIGLGCVLMQNGKVIAYATKQLKVHEKNYPTHDLELTTDLNLRQRMWLELLKDYDMSILYHPCKVNVVADA</sequence>
<dbReference type="InterPro" id="IPR043128">
    <property type="entry name" value="Rev_trsase/Diguanyl_cyclase"/>
</dbReference>
<dbReference type="AlphaFoldDB" id="A0AAF0UI30"/>
<dbReference type="InterPro" id="IPR041577">
    <property type="entry name" value="RT_RNaseH_2"/>
</dbReference>
<dbReference type="Proteomes" id="UP001234989">
    <property type="component" value="Chromosome 9"/>
</dbReference>
<keyword evidence="3" id="KW-1185">Reference proteome</keyword>
<dbReference type="EMBL" id="CP133620">
    <property type="protein sequence ID" value="WMV46522.1"/>
    <property type="molecule type" value="Genomic_DNA"/>
</dbReference>
<dbReference type="SUPFAM" id="SSF56672">
    <property type="entry name" value="DNA/RNA polymerases"/>
    <property type="match status" value="1"/>
</dbReference>
<dbReference type="Gene3D" id="3.30.70.270">
    <property type="match status" value="1"/>
</dbReference>
<gene>
    <name evidence="2" type="ORF">MTR67_039907</name>
</gene>
<evidence type="ECO:0000259" key="1">
    <source>
        <dbReference type="Pfam" id="PF17919"/>
    </source>
</evidence>
<name>A0AAF0UI30_SOLVR</name>
<protein>
    <recommendedName>
        <fullName evidence="1">Reverse transcriptase/retrotransposon-derived protein RNase H-like domain-containing protein</fullName>
    </recommendedName>
</protein>